<sequence length="286" mass="30774">MEDEYKKRIVSYTQATWSFCFSDMIDLSASASGATSRLRGVGLCGPIPIRRVVREFVPAGELSVESRRFAVVLQVPLAGWHSVGCSDMHHHYSCLAYCLLSILRGQKKDGSDAKNGVPSSRIFYPVVLAAVFVVNAAISASLAMHFARSNSTTGIGSMPAPQSGSDVTCDPTGNHLAPPRPTAFSDETLDQVKTAGRCKTTDEPASGSEDTDTVSDTKAWAERFRCATLRDPRKLNRHSVGMAAIDSSAPETTSSDNSPTASRRFLFPRSPLNTPQRGSLTRGGSR</sequence>
<proteinExistence type="predicted"/>
<accession>A0A3P7M278</accession>
<evidence type="ECO:0000256" key="1">
    <source>
        <dbReference type="SAM" id="MobiDB-lite"/>
    </source>
</evidence>
<dbReference type="OrthoDB" id="6286039at2759"/>
<dbReference type="EMBL" id="UYRU01070525">
    <property type="protein sequence ID" value="VDN19880.1"/>
    <property type="molecule type" value="Genomic_DNA"/>
</dbReference>
<feature type="compositionally biased region" description="Polar residues" evidence="1">
    <location>
        <begin position="271"/>
        <end position="286"/>
    </location>
</feature>
<feature type="region of interest" description="Disordered" evidence="1">
    <location>
        <begin position="243"/>
        <end position="286"/>
    </location>
</feature>
<feature type="non-terminal residue" evidence="3">
    <location>
        <position position="286"/>
    </location>
</feature>
<keyword evidence="4" id="KW-1185">Reference proteome</keyword>
<evidence type="ECO:0000313" key="3">
    <source>
        <dbReference type="EMBL" id="VDN19880.1"/>
    </source>
</evidence>
<keyword evidence="2" id="KW-0472">Membrane</keyword>
<organism evidence="3 4">
    <name type="scientific">Dibothriocephalus latus</name>
    <name type="common">Fish tapeworm</name>
    <name type="synonym">Diphyllobothrium latum</name>
    <dbReference type="NCBI Taxonomy" id="60516"/>
    <lineage>
        <taxon>Eukaryota</taxon>
        <taxon>Metazoa</taxon>
        <taxon>Spiralia</taxon>
        <taxon>Lophotrochozoa</taxon>
        <taxon>Platyhelminthes</taxon>
        <taxon>Cestoda</taxon>
        <taxon>Eucestoda</taxon>
        <taxon>Diphyllobothriidea</taxon>
        <taxon>Diphyllobothriidae</taxon>
        <taxon>Dibothriocephalus</taxon>
    </lineage>
</organism>
<reference evidence="3 4" key="1">
    <citation type="submission" date="2018-11" db="EMBL/GenBank/DDBJ databases">
        <authorList>
            <consortium name="Pathogen Informatics"/>
        </authorList>
    </citation>
    <scope>NUCLEOTIDE SEQUENCE [LARGE SCALE GENOMIC DNA]</scope>
</reference>
<dbReference type="AlphaFoldDB" id="A0A3P7M278"/>
<keyword evidence="2" id="KW-1133">Transmembrane helix</keyword>
<evidence type="ECO:0000313" key="4">
    <source>
        <dbReference type="Proteomes" id="UP000281553"/>
    </source>
</evidence>
<evidence type="ECO:0008006" key="5">
    <source>
        <dbReference type="Google" id="ProtNLM"/>
    </source>
</evidence>
<protein>
    <recommendedName>
        <fullName evidence="5">Transmembrane protein</fullName>
    </recommendedName>
</protein>
<feature type="compositionally biased region" description="Polar residues" evidence="1">
    <location>
        <begin position="249"/>
        <end position="261"/>
    </location>
</feature>
<keyword evidence="2" id="KW-0812">Transmembrane</keyword>
<name>A0A3P7M278_DIBLA</name>
<gene>
    <name evidence="3" type="ORF">DILT_LOCUS13505</name>
</gene>
<feature type="region of interest" description="Disordered" evidence="1">
    <location>
        <begin position="155"/>
        <end position="216"/>
    </location>
</feature>
<feature type="compositionally biased region" description="Polar residues" evidence="1">
    <location>
        <begin position="155"/>
        <end position="166"/>
    </location>
</feature>
<feature type="transmembrane region" description="Helical" evidence="2">
    <location>
        <begin position="122"/>
        <end position="147"/>
    </location>
</feature>
<evidence type="ECO:0000256" key="2">
    <source>
        <dbReference type="SAM" id="Phobius"/>
    </source>
</evidence>
<dbReference type="Proteomes" id="UP000281553">
    <property type="component" value="Unassembled WGS sequence"/>
</dbReference>